<reference evidence="3" key="1">
    <citation type="submission" date="2016-11" db="UniProtKB">
        <authorList>
            <consortium name="WormBaseParasite"/>
        </authorList>
    </citation>
    <scope>IDENTIFICATION</scope>
</reference>
<keyword evidence="2" id="KW-1185">Reference proteome</keyword>
<dbReference type="WBParaSite" id="L893_g12466.t1">
    <property type="protein sequence ID" value="L893_g12466.t1"/>
    <property type="gene ID" value="L893_g12466"/>
</dbReference>
<feature type="region of interest" description="Disordered" evidence="1">
    <location>
        <begin position="388"/>
        <end position="425"/>
    </location>
</feature>
<evidence type="ECO:0000256" key="1">
    <source>
        <dbReference type="SAM" id="MobiDB-lite"/>
    </source>
</evidence>
<protein>
    <submittedName>
        <fullName evidence="3">F-box domain-containing protein</fullName>
    </submittedName>
</protein>
<proteinExistence type="predicted"/>
<organism evidence="2 3">
    <name type="scientific">Steinernema glaseri</name>
    <dbReference type="NCBI Taxonomy" id="37863"/>
    <lineage>
        <taxon>Eukaryota</taxon>
        <taxon>Metazoa</taxon>
        <taxon>Ecdysozoa</taxon>
        <taxon>Nematoda</taxon>
        <taxon>Chromadorea</taxon>
        <taxon>Rhabditida</taxon>
        <taxon>Tylenchina</taxon>
        <taxon>Panagrolaimomorpha</taxon>
        <taxon>Strongyloidoidea</taxon>
        <taxon>Steinernematidae</taxon>
        <taxon>Steinernema</taxon>
    </lineage>
</organism>
<dbReference type="AlphaFoldDB" id="A0A1I7Y431"/>
<sequence>MDAVPLKFVDSMIELFSKKTLNELAPEVCHPLWKDVLDLHHRNRVNYELAFRKTDLAIDYVFINEKEEEFFVDTRKIREKGRFARIVEVTDLTYEDAVYPFWPHAKELKDTEAGELFEAVAPLIDQVSGKFVAPWGSRSLITTLMTSLLDRVYLKEVSLRYCGQNSYDFLEDQIENSPFLSDVEIAGPNWPQSSLELLRKFCLRGRPGMNVTASVSSKDVLYYHINIKDTEGFEALIKKGEVKKICPGWLESFFKHETKKSIACLSTSYSMIRCYTCECDRFEKCHMKETFPEYHYLVSNIRTPILRDVSTNTNDLQPSATCHACSLTLPISQFFECSRCSSDFGLPEIVICGACALIKHLAHISEVRKARFLDAQGLDETLVKVEPQKQGLKLKEEEREGGGQTEAPERGHGESSHEVDLNNQH</sequence>
<evidence type="ECO:0000313" key="3">
    <source>
        <dbReference type="WBParaSite" id="L893_g12466.t1"/>
    </source>
</evidence>
<name>A0A1I7Y431_9BILA</name>
<dbReference type="Proteomes" id="UP000095287">
    <property type="component" value="Unplaced"/>
</dbReference>
<accession>A0A1I7Y431</accession>
<evidence type="ECO:0000313" key="2">
    <source>
        <dbReference type="Proteomes" id="UP000095287"/>
    </source>
</evidence>